<dbReference type="Pfam" id="PF12819">
    <property type="entry name" value="Malectin_like"/>
    <property type="match status" value="2"/>
</dbReference>
<dbReference type="Proteomes" id="UP000734854">
    <property type="component" value="Unassembled WGS sequence"/>
</dbReference>
<evidence type="ECO:0000259" key="2">
    <source>
        <dbReference type="Pfam" id="PF12819"/>
    </source>
</evidence>
<dbReference type="EMBL" id="JACMSC010000006">
    <property type="protein sequence ID" value="KAG6518110.1"/>
    <property type="molecule type" value="Genomic_DNA"/>
</dbReference>
<feature type="domain" description="Malectin-like" evidence="2">
    <location>
        <begin position="89"/>
        <end position="325"/>
    </location>
</feature>
<evidence type="ECO:0000313" key="3">
    <source>
        <dbReference type="EMBL" id="KAG6518110.1"/>
    </source>
</evidence>
<sequence length="406" mass="46441">MILYSQDSIWDCFVSVDCGGNESFTDELGLEWTPDSQFVYGETARISAPNENRKQYMTVCYFPADNRKYCYTFNVTVRTHYLVRTSFFHWTTIVIYDANTIVTHEAVILATAPAISICVSNATTGEPFISTIELRQFNGSLYHMDFETLFFLSLSARINFDAETNESYPDDPYDRIWESDSLKRANYLVDVAAGTQRISTTVPIDVNSDERPPSKVMQTAVVGHNGGLNYRLNLNGFPGNGWTFCYFAEIEDLKPDEIRKFRLVLPGNKELTHLIVNVKENAQRKYRLYEPGSYNISLPFVLSFAFKKTNDSSKGPILNAFEIYKYMEINYGSLDALTMESFVSHYPKEVWAQEGGDPCLPTPWSWVQCNSDPQPQIGKDNDPVPREEKRLQLLIWCLEDAQVEKT</sequence>
<feature type="domain" description="Malectin-like" evidence="2">
    <location>
        <begin position="16"/>
        <end position="88"/>
    </location>
</feature>
<keyword evidence="4" id="KW-1185">Reference proteome</keyword>
<comment type="subcellular location">
    <subcellularLocation>
        <location evidence="1">Membrane</location>
        <topology evidence="1">Single-pass membrane protein</topology>
    </subcellularLocation>
</comment>
<comment type="caution">
    <text evidence="3">The sequence shown here is derived from an EMBL/GenBank/DDBJ whole genome shotgun (WGS) entry which is preliminary data.</text>
</comment>
<name>A0A8J5HIY9_ZINOF</name>
<evidence type="ECO:0000313" key="4">
    <source>
        <dbReference type="Proteomes" id="UP000734854"/>
    </source>
</evidence>
<dbReference type="Gene3D" id="2.60.120.430">
    <property type="entry name" value="Galactose-binding lectin"/>
    <property type="match status" value="1"/>
</dbReference>
<accession>A0A8J5HIY9</accession>
<gene>
    <name evidence="3" type="ORF">ZIOFF_021512</name>
</gene>
<dbReference type="AlphaFoldDB" id="A0A8J5HIY9"/>
<dbReference type="InterPro" id="IPR024788">
    <property type="entry name" value="Malectin-like_Carb-bd_dom"/>
</dbReference>
<reference evidence="3 4" key="1">
    <citation type="submission" date="2020-08" db="EMBL/GenBank/DDBJ databases">
        <title>Plant Genome Project.</title>
        <authorList>
            <person name="Zhang R.-G."/>
        </authorList>
    </citation>
    <scope>NUCLEOTIDE SEQUENCE [LARGE SCALE GENOMIC DNA]</scope>
    <source>
        <tissue evidence="3">Rhizome</tissue>
    </source>
</reference>
<proteinExistence type="predicted"/>
<dbReference type="PANTHER" id="PTHR45631">
    <property type="entry name" value="OS07G0107800 PROTEIN-RELATED"/>
    <property type="match status" value="1"/>
</dbReference>
<dbReference type="PANTHER" id="PTHR45631:SF19">
    <property type="entry name" value="PROTEIN KINASE DOMAIN-CONTAINING PROTEIN"/>
    <property type="match status" value="1"/>
</dbReference>
<organism evidence="3 4">
    <name type="scientific">Zingiber officinale</name>
    <name type="common">Ginger</name>
    <name type="synonym">Amomum zingiber</name>
    <dbReference type="NCBI Taxonomy" id="94328"/>
    <lineage>
        <taxon>Eukaryota</taxon>
        <taxon>Viridiplantae</taxon>
        <taxon>Streptophyta</taxon>
        <taxon>Embryophyta</taxon>
        <taxon>Tracheophyta</taxon>
        <taxon>Spermatophyta</taxon>
        <taxon>Magnoliopsida</taxon>
        <taxon>Liliopsida</taxon>
        <taxon>Zingiberales</taxon>
        <taxon>Zingiberaceae</taxon>
        <taxon>Zingiber</taxon>
    </lineage>
</organism>
<protein>
    <recommendedName>
        <fullName evidence="2">Malectin-like domain-containing protein</fullName>
    </recommendedName>
</protein>
<dbReference type="GO" id="GO:0016020">
    <property type="term" value="C:membrane"/>
    <property type="evidence" value="ECO:0007669"/>
    <property type="project" value="UniProtKB-SubCell"/>
</dbReference>
<evidence type="ECO:0000256" key="1">
    <source>
        <dbReference type="ARBA" id="ARBA00004167"/>
    </source>
</evidence>